<protein>
    <submittedName>
        <fullName evidence="3">Dehydrogenase</fullName>
    </submittedName>
</protein>
<dbReference type="EMBL" id="CP003060">
    <property type="protein sequence ID" value="AEP31405.1"/>
    <property type="molecule type" value="Genomic_DNA"/>
</dbReference>
<dbReference type="InterPro" id="IPR011041">
    <property type="entry name" value="Quinoprot_gluc/sorb_DH_b-prop"/>
</dbReference>
<dbReference type="PANTHER" id="PTHR19328:SF75">
    <property type="entry name" value="ALDOSE SUGAR DEHYDROGENASE YLII"/>
    <property type="match status" value="1"/>
</dbReference>
<reference evidence="3 4" key="1">
    <citation type="journal article" date="2011" name="J. Bacteriol.">
        <title>Complete genome sequence of seawater bacterium Glaciecola nitratireducens FR1064T.</title>
        <authorList>
            <person name="Bian F."/>
            <person name="Qin Q.L."/>
            <person name="Xie B.B."/>
            <person name="Shu Y.L."/>
            <person name="Zhang X.Y."/>
            <person name="Yu Y."/>
            <person name="Chen B."/>
            <person name="Chen X.L."/>
            <person name="Zhou B.C."/>
            <person name="Zhang Y.Z."/>
        </authorList>
    </citation>
    <scope>NUCLEOTIDE SEQUENCE [LARGE SCALE GENOMIC DNA]</scope>
    <source>
        <strain evidence="4">JCM 12485 / KCTC 12276 / FR1064</strain>
    </source>
</reference>
<accession>G4QED1</accession>
<dbReference type="Proteomes" id="UP000009282">
    <property type="component" value="Chromosome"/>
</dbReference>
<dbReference type="RefSeq" id="WP_014110276.1">
    <property type="nucleotide sequence ID" value="NC_016041.1"/>
</dbReference>
<evidence type="ECO:0000313" key="3">
    <source>
        <dbReference type="EMBL" id="AEP31405.1"/>
    </source>
</evidence>
<evidence type="ECO:0000256" key="1">
    <source>
        <dbReference type="SAM" id="SignalP"/>
    </source>
</evidence>
<proteinExistence type="predicted"/>
<evidence type="ECO:0000259" key="2">
    <source>
        <dbReference type="Pfam" id="PF07995"/>
    </source>
</evidence>
<dbReference type="HOGENOM" id="CLU_012253_1_0_6"/>
<dbReference type="eggNOG" id="COG2133">
    <property type="taxonomic scope" value="Bacteria"/>
</dbReference>
<dbReference type="SUPFAM" id="SSF50952">
    <property type="entry name" value="Soluble quinoprotein glucose dehydrogenase"/>
    <property type="match status" value="1"/>
</dbReference>
<feature type="chain" id="PRO_5003467202" evidence="1">
    <location>
        <begin position="40"/>
        <end position="402"/>
    </location>
</feature>
<dbReference type="InterPro" id="IPR012938">
    <property type="entry name" value="Glc/Sorbosone_DH"/>
</dbReference>
<dbReference type="Pfam" id="PF07995">
    <property type="entry name" value="GSDH"/>
    <property type="match status" value="1"/>
</dbReference>
<sequence>MQKFVNIGIYKPIKGNTINLLTKFSLSVALTALCATALAQEKITMKGSDNSTIYADVLETFETPWAMAFLPDGHALVTEKTGKLWVIDKAGKKRFTVDNVPNTTARGQGGLGDIIVHPDFANNGTVFLSMVERDSKDDSLSGAIVERAKLSITSSGASLSERKVIWRQAPKMTGNGHYSHRLALSPDGYLFITSGDRQKFTPAQNMAMNLGKILRINQDGSSPEDNPFYGNGEVANQVWTLGHRNPLGIDFDADGNLWAHEMGPRHGDELNLIERARNYGYPIVSQGEHYSGVKIPNHETNPVFYAPKVAWVPAISPAGFIIYKGDKFKDWTGNGFIGGLSSEALVRVSFAVQEDRPVLVAEESARYEWGERVREVEQSTDGNIYVLEDGSTGRLLRLSLQK</sequence>
<dbReference type="PANTHER" id="PTHR19328">
    <property type="entry name" value="HEDGEHOG-INTERACTING PROTEIN"/>
    <property type="match status" value="1"/>
</dbReference>
<gene>
    <name evidence="3" type="ordered locus">GNIT_3311</name>
</gene>
<evidence type="ECO:0000313" key="4">
    <source>
        <dbReference type="Proteomes" id="UP000009282"/>
    </source>
</evidence>
<dbReference type="Gene3D" id="2.120.10.30">
    <property type="entry name" value="TolB, C-terminal domain"/>
    <property type="match status" value="1"/>
</dbReference>
<dbReference type="InterPro" id="IPR011042">
    <property type="entry name" value="6-blade_b-propeller_TolB-like"/>
</dbReference>
<keyword evidence="1" id="KW-0732">Signal</keyword>
<dbReference type="KEGG" id="gni:GNIT_3311"/>
<feature type="domain" description="Glucose/Sorbosone dehydrogenase" evidence="2">
    <location>
        <begin position="61"/>
        <end position="397"/>
    </location>
</feature>
<name>G4QED1_GLANF</name>
<keyword evidence="4" id="KW-1185">Reference proteome</keyword>
<dbReference type="AlphaFoldDB" id="G4QED1"/>
<organism evidence="3 4">
    <name type="scientific">Glaciecola nitratireducens (strain JCM 12485 / KCTC 12276 / FR1064)</name>
    <dbReference type="NCBI Taxonomy" id="1085623"/>
    <lineage>
        <taxon>Bacteria</taxon>
        <taxon>Pseudomonadati</taxon>
        <taxon>Pseudomonadota</taxon>
        <taxon>Gammaproteobacteria</taxon>
        <taxon>Alteromonadales</taxon>
        <taxon>Alteromonadaceae</taxon>
        <taxon>Brumicola</taxon>
    </lineage>
</organism>
<feature type="signal peptide" evidence="1">
    <location>
        <begin position="1"/>
        <end position="39"/>
    </location>
</feature>
<dbReference type="OrthoDB" id="9770043at2"/>